<dbReference type="NCBIfam" id="TIGR01603">
    <property type="entry name" value="maj_tail_phi13"/>
    <property type="match status" value="1"/>
</dbReference>
<dbReference type="EMBL" id="AP024085">
    <property type="protein sequence ID" value="BCL57451.1"/>
    <property type="molecule type" value="Genomic_DNA"/>
</dbReference>
<name>A0A7I8DXU7_9FIRM</name>
<dbReference type="InterPro" id="IPR006490">
    <property type="entry name" value="Maj_tail_phi13"/>
</dbReference>
<reference evidence="2" key="1">
    <citation type="submission" date="2020-09" db="EMBL/GenBank/DDBJ databases">
        <title>Complete genome sequencing of Faecalibacillus intestinalis strain 14EGH31.</title>
        <authorList>
            <person name="Sakamoto M."/>
            <person name="Murakami T."/>
            <person name="Mori H."/>
        </authorList>
    </citation>
    <scope>NUCLEOTIDE SEQUENCE [LARGE SCALE GENOMIC DNA]</scope>
    <source>
        <strain evidence="2">14EGH31</strain>
    </source>
</reference>
<evidence type="ECO:0000313" key="1">
    <source>
        <dbReference type="EMBL" id="BCL57451.1"/>
    </source>
</evidence>
<dbReference type="RefSeq" id="WP_200765250.1">
    <property type="nucleotide sequence ID" value="NZ_AP024085.1"/>
</dbReference>
<gene>
    <name evidence="1" type="ORF">Fi14EGH31_11630</name>
</gene>
<dbReference type="KEGG" id="fit:Fi14EGH31_11630"/>
<dbReference type="Proteomes" id="UP000593842">
    <property type="component" value="Chromosome"/>
</dbReference>
<organism evidence="1 2">
    <name type="scientific">Faecalibacillus intestinalis</name>
    <dbReference type="NCBI Taxonomy" id="1982626"/>
    <lineage>
        <taxon>Bacteria</taxon>
        <taxon>Bacillati</taxon>
        <taxon>Bacillota</taxon>
        <taxon>Erysipelotrichia</taxon>
        <taxon>Erysipelotrichales</taxon>
        <taxon>Coprobacillaceae</taxon>
        <taxon>Faecalibacillus</taxon>
    </lineage>
</organism>
<dbReference type="AlphaFoldDB" id="A0A7I8DXU7"/>
<sequence length="209" mass="23419">MSQKEKRPSIKESVGGLRYCFATTNEVDPQIFSGKYEEEVAVSNVVKSIKRTENGDTTPVYASGRDYDTVSDTSSVDSEVEVVAFDPTDLAKMRGDEITESGLILKGGSSERPFFAFGQTVFYRQNRKKFRWYPKCKLTADTDDTNTKEESFSEQNDTVTIRAYPFNDKGQIAIEFDTAVKTATGLTEEKFFNQVITSDEDLKKVIAGD</sequence>
<evidence type="ECO:0000313" key="2">
    <source>
        <dbReference type="Proteomes" id="UP000593842"/>
    </source>
</evidence>
<proteinExistence type="predicted"/>
<protein>
    <recommendedName>
        <fullName evidence="3">Phage tail protein</fullName>
    </recommendedName>
</protein>
<accession>A0A7I8DXU7</accession>
<dbReference type="GeneID" id="70579597"/>
<evidence type="ECO:0008006" key="3">
    <source>
        <dbReference type="Google" id="ProtNLM"/>
    </source>
</evidence>